<gene>
    <name evidence="3" type="ORF">BA890_07415</name>
</gene>
<feature type="compositionally biased region" description="Basic residues" evidence="1">
    <location>
        <begin position="50"/>
        <end position="61"/>
    </location>
</feature>
<feature type="chain" id="PRO_5042934343" evidence="2">
    <location>
        <begin position="26"/>
        <end position="161"/>
    </location>
</feature>
<evidence type="ECO:0000256" key="2">
    <source>
        <dbReference type="SAM" id="SignalP"/>
    </source>
</evidence>
<organism evidence="3 4">
    <name type="scientific">Vibrio natriegens NBRC 15636 = ATCC 14048 = DSM 759</name>
    <dbReference type="NCBI Taxonomy" id="1219067"/>
    <lineage>
        <taxon>Bacteria</taxon>
        <taxon>Pseudomonadati</taxon>
        <taxon>Pseudomonadota</taxon>
        <taxon>Gammaproteobacteria</taxon>
        <taxon>Vibrionales</taxon>
        <taxon>Vibrionaceae</taxon>
        <taxon>Vibrio</taxon>
    </lineage>
</organism>
<sequence>MFNVSTFRNGAIALVLMSMVAPSFAKQAPGQGHDHQPPSKVVVVKPDHRPSHKAPSHRSYHHSGLPSTAAILAIAGITYAIIDNAYYKQSGDQYIYVEQPPVSSSQQVNSVSSSLSGQVVNALPSGVVRVTVDGATYYVRGNDWYAPIAGTSKFVVVAPQL</sequence>
<evidence type="ECO:0000313" key="4">
    <source>
        <dbReference type="Proteomes" id="UP000092741"/>
    </source>
</evidence>
<dbReference type="Proteomes" id="UP000092741">
    <property type="component" value="Chromosome 1"/>
</dbReference>
<keyword evidence="4" id="KW-1185">Reference proteome</keyword>
<dbReference type="GeneID" id="70912323"/>
<dbReference type="EMBL" id="CP016345">
    <property type="protein sequence ID" value="ANQ12596.1"/>
    <property type="molecule type" value="Genomic_DNA"/>
</dbReference>
<evidence type="ECO:0000313" key="3">
    <source>
        <dbReference type="EMBL" id="ANQ12596.1"/>
    </source>
</evidence>
<feature type="region of interest" description="Disordered" evidence="1">
    <location>
        <begin position="26"/>
        <end position="62"/>
    </location>
</feature>
<dbReference type="InterPro" id="IPR045398">
    <property type="entry name" value="DUF6515"/>
</dbReference>
<reference evidence="3 4" key="1">
    <citation type="submission" date="2016-07" db="EMBL/GenBank/DDBJ databases">
        <title>Developing Vibrio natriegens as a novel, fast-growing host for biotechnology.</title>
        <authorList>
            <person name="Weinstock M.T."/>
            <person name="Hesek E.D."/>
            <person name="Wilson C.M."/>
            <person name="Gibson D.G."/>
        </authorList>
    </citation>
    <scope>NUCLEOTIDE SEQUENCE [LARGE SCALE GENOMIC DNA]</scope>
    <source>
        <strain evidence="3 4">ATCC 14048</strain>
    </source>
</reference>
<dbReference type="AlphaFoldDB" id="A0AAN0Y2E5"/>
<keyword evidence="2" id="KW-0732">Signal</keyword>
<dbReference type="Pfam" id="PF20125">
    <property type="entry name" value="DUF6515"/>
    <property type="match status" value="1"/>
</dbReference>
<evidence type="ECO:0000256" key="1">
    <source>
        <dbReference type="SAM" id="MobiDB-lite"/>
    </source>
</evidence>
<proteinExistence type="predicted"/>
<feature type="signal peptide" evidence="2">
    <location>
        <begin position="1"/>
        <end position="25"/>
    </location>
</feature>
<name>A0AAN0Y2E5_VIBNA</name>
<protein>
    <submittedName>
        <fullName evidence="3">Uncharacterized protein</fullName>
    </submittedName>
</protein>
<dbReference type="KEGG" id="vna:PN96_05935"/>
<dbReference type="RefSeq" id="WP_020333258.1">
    <property type="nucleotide sequence ID" value="NZ_ATFJ01000003.1"/>
</dbReference>
<accession>A0AAN0Y2E5</accession>